<evidence type="ECO:0000256" key="2">
    <source>
        <dbReference type="ARBA" id="ARBA00022692"/>
    </source>
</evidence>
<dbReference type="InterPro" id="IPR002035">
    <property type="entry name" value="VWF_A"/>
</dbReference>
<evidence type="ECO:0000256" key="1">
    <source>
        <dbReference type="ARBA" id="ARBA00022475"/>
    </source>
</evidence>
<gene>
    <name evidence="7" type="ORF">SAMN04488552_1402</name>
</gene>
<evidence type="ECO:0000313" key="8">
    <source>
        <dbReference type="Proteomes" id="UP000198858"/>
    </source>
</evidence>
<dbReference type="SMART" id="SM00327">
    <property type="entry name" value="VWA"/>
    <property type="match status" value="1"/>
</dbReference>
<dbReference type="AlphaFoldDB" id="A0A1H1MQ78"/>
<reference evidence="7 8" key="1">
    <citation type="submission" date="2016-10" db="EMBL/GenBank/DDBJ databases">
        <authorList>
            <person name="Varghese N."/>
            <person name="Submissions S."/>
        </authorList>
    </citation>
    <scope>NUCLEOTIDE SEQUENCE [LARGE SCALE GENOMIC DNA]</scope>
    <source>
        <strain evidence="7 8">Mar_2010_102</strain>
    </source>
</reference>
<dbReference type="EMBL" id="LT629745">
    <property type="protein sequence ID" value="SDR88877.1"/>
    <property type="molecule type" value="Genomic_DNA"/>
</dbReference>
<feature type="transmembrane region" description="Helical" evidence="5">
    <location>
        <begin position="310"/>
        <end position="328"/>
    </location>
</feature>
<keyword evidence="8" id="KW-1185">Reference proteome</keyword>
<organism evidence="7 8">
    <name type="scientific">Christiangramia echinicola</name>
    <dbReference type="NCBI Taxonomy" id="279359"/>
    <lineage>
        <taxon>Bacteria</taxon>
        <taxon>Pseudomonadati</taxon>
        <taxon>Bacteroidota</taxon>
        <taxon>Flavobacteriia</taxon>
        <taxon>Flavobacteriales</taxon>
        <taxon>Flavobacteriaceae</taxon>
        <taxon>Christiangramia</taxon>
    </lineage>
</organism>
<dbReference type="InterPro" id="IPR036465">
    <property type="entry name" value="vWFA_dom_sf"/>
</dbReference>
<accession>A0A1H1MQ78</accession>
<dbReference type="SUPFAM" id="SSF53300">
    <property type="entry name" value="vWA-like"/>
    <property type="match status" value="1"/>
</dbReference>
<keyword evidence="2 5" id="KW-0812">Transmembrane</keyword>
<evidence type="ECO:0000256" key="3">
    <source>
        <dbReference type="ARBA" id="ARBA00022989"/>
    </source>
</evidence>
<evidence type="ECO:0000256" key="4">
    <source>
        <dbReference type="ARBA" id="ARBA00023136"/>
    </source>
</evidence>
<evidence type="ECO:0000313" key="7">
    <source>
        <dbReference type="EMBL" id="SDR88877.1"/>
    </source>
</evidence>
<dbReference type="PROSITE" id="PS50234">
    <property type="entry name" value="VWFA"/>
    <property type="match status" value="1"/>
</dbReference>
<keyword evidence="3 5" id="KW-1133">Transmembrane helix</keyword>
<dbReference type="STRING" id="1250231.SAMN04488552_1402"/>
<feature type="domain" description="VWFA" evidence="6">
    <location>
        <begin position="91"/>
        <end position="290"/>
    </location>
</feature>
<dbReference type="InterPro" id="IPR024163">
    <property type="entry name" value="Aerotolerance_reg_N"/>
</dbReference>
<dbReference type="Pfam" id="PF07584">
    <property type="entry name" value="BatA"/>
    <property type="match status" value="1"/>
</dbReference>
<proteinExistence type="predicted"/>
<dbReference type="Proteomes" id="UP000198858">
    <property type="component" value="Chromosome I"/>
</dbReference>
<keyword evidence="1" id="KW-1003">Cell membrane</keyword>
<dbReference type="PANTHER" id="PTHR22550:SF5">
    <property type="entry name" value="LEUCINE ZIPPER PROTEIN 4"/>
    <property type="match status" value="1"/>
</dbReference>
<dbReference type="Pfam" id="PF00092">
    <property type="entry name" value="VWA"/>
    <property type="match status" value="1"/>
</dbReference>
<protein>
    <submittedName>
        <fullName evidence="7">Ca-activated chloride channel family protein</fullName>
    </submittedName>
</protein>
<dbReference type="PANTHER" id="PTHR22550">
    <property type="entry name" value="SPORE GERMINATION PROTEIN"/>
    <property type="match status" value="1"/>
</dbReference>
<evidence type="ECO:0000259" key="6">
    <source>
        <dbReference type="PROSITE" id="PS50234"/>
    </source>
</evidence>
<dbReference type="RefSeq" id="WP_089661828.1">
    <property type="nucleotide sequence ID" value="NZ_LT629745.1"/>
</dbReference>
<sequence>MFVFEEEIWFWLLLVIPVVILMFLIFIFWQNRTRKKFASNSLLSHLAPNRSRSKPVIKLVIFLLALASLVVALVNPKMGTKLKTVKREGVDIVFAIDVSKSMDAEDIAPSRIEKSKQLVSQILNNLGSDRVGLIAYAGGAYPQLPITTDYSAAKMFLQALNTDMISSQGTAISDAIELATTYYDDEQQTNRVLFIISDGEDHEGNVEAITEQASEQGIRIYTIGVGTEKGGPIPIKRNGVVQNYKKDNQGETVITKLNPETLKAIANSAEGSYIEGNVTSNVTDRVTEELQNIEKTEFEAKQFADFKSHFQLFLGIALALLFLDIFVLERSTAWLRKLNLFNERKKKGGKDGSE</sequence>
<evidence type="ECO:0000256" key="5">
    <source>
        <dbReference type="SAM" id="Phobius"/>
    </source>
</evidence>
<feature type="transmembrane region" description="Helical" evidence="5">
    <location>
        <begin position="12"/>
        <end position="29"/>
    </location>
</feature>
<keyword evidence="4 5" id="KW-0472">Membrane</keyword>
<dbReference type="Gene3D" id="3.40.50.410">
    <property type="entry name" value="von Willebrand factor, type A domain"/>
    <property type="match status" value="1"/>
</dbReference>
<name>A0A1H1MQ78_9FLAO</name>
<dbReference type="InterPro" id="IPR050768">
    <property type="entry name" value="UPF0353/GerABKA_families"/>
</dbReference>
<feature type="transmembrane region" description="Helical" evidence="5">
    <location>
        <begin position="56"/>
        <end position="74"/>
    </location>
</feature>